<dbReference type="SUPFAM" id="SSF51905">
    <property type="entry name" value="FAD/NAD(P)-binding domain"/>
    <property type="match status" value="1"/>
</dbReference>
<organism evidence="6 7">
    <name type="scientific">Natrialba swarupiae</name>
    <dbReference type="NCBI Taxonomy" id="2448032"/>
    <lineage>
        <taxon>Archaea</taxon>
        <taxon>Methanobacteriati</taxon>
        <taxon>Methanobacteriota</taxon>
        <taxon>Stenosarchaea group</taxon>
        <taxon>Halobacteria</taxon>
        <taxon>Halobacteriales</taxon>
        <taxon>Natrialbaceae</taxon>
        <taxon>Natrialba</taxon>
    </lineage>
</organism>
<dbReference type="PRINTS" id="PR00411">
    <property type="entry name" value="PNDRDTASEI"/>
</dbReference>
<protein>
    <submittedName>
        <fullName evidence="6">FAD-dependent oxidoreductase</fullName>
    </submittedName>
</protein>
<dbReference type="Gene3D" id="3.50.50.60">
    <property type="entry name" value="FAD/NAD(P)-binding domain"/>
    <property type="match status" value="1"/>
</dbReference>
<comment type="cofactor">
    <cofactor evidence="1">
        <name>FAD</name>
        <dbReference type="ChEBI" id="CHEBI:57692"/>
    </cofactor>
</comment>
<evidence type="ECO:0000259" key="5">
    <source>
        <dbReference type="Pfam" id="PF00890"/>
    </source>
</evidence>
<evidence type="ECO:0000256" key="1">
    <source>
        <dbReference type="ARBA" id="ARBA00001974"/>
    </source>
</evidence>
<keyword evidence="4" id="KW-0560">Oxidoreductase</keyword>
<proteinExistence type="predicted"/>
<evidence type="ECO:0000256" key="2">
    <source>
        <dbReference type="ARBA" id="ARBA00022630"/>
    </source>
</evidence>
<evidence type="ECO:0000256" key="4">
    <source>
        <dbReference type="ARBA" id="ARBA00023002"/>
    </source>
</evidence>
<keyword evidence="7" id="KW-1185">Reference proteome</keyword>
<dbReference type="InterPro" id="IPR050315">
    <property type="entry name" value="FAD-oxidoreductase_2"/>
</dbReference>
<dbReference type="Pfam" id="PF00890">
    <property type="entry name" value="FAD_binding_2"/>
    <property type="match status" value="1"/>
</dbReference>
<dbReference type="Gene3D" id="3.90.700.10">
    <property type="entry name" value="Succinate dehydrogenase/fumarate reductase flavoprotein, catalytic domain"/>
    <property type="match status" value="1"/>
</dbReference>
<dbReference type="GO" id="GO:0016491">
    <property type="term" value="F:oxidoreductase activity"/>
    <property type="evidence" value="ECO:0007669"/>
    <property type="project" value="UniProtKB-KW"/>
</dbReference>
<dbReference type="InterPro" id="IPR027477">
    <property type="entry name" value="Succ_DH/fumarate_Rdtase_cat_sf"/>
</dbReference>
<dbReference type="PANTHER" id="PTHR43400">
    <property type="entry name" value="FUMARATE REDUCTASE"/>
    <property type="match status" value="1"/>
</dbReference>
<dbReference type="PANTHER" id="PTHR43400:SF10">
    <property type="entry name" value="3-OXOSTEROID 1-DEHYDROGENASE"/>
    <property type="match status" value="1"/>
</dbReference>
<dbReference type="Proteomes" id="UP000324104">
    <property type="component" value="Unassembled WGS sequence"/>
</dbReference>
<dbReference type="GO" id="GO:0008202">
    <property type="term" value="P:steroid metabolic process"/>
    <property type="evidence" value="ECO:0007669"/>
    <property type="project" value="UniProtKB-ARBA"/>
</dbReference>
<dbReference type="EMBL" id="VTAW01000007">
    <property type="protein sequence ID" value="TYT62596.1"/>
    <property type="molecule type" value="Genomic_DNA"/>
</dbReference>
<dbReference type="InterPro" id="IPR003953">
    <property type="entry name" value="FAD-dep_OxRdtase_2_FAD-bd"/>
</dbReference>
<feature type="domain" description="FAD-dependent oxidoreductase 2 FAD-binding" evidence="5">
    <location>
        <begin position="9"/>
        <end position="447"/>
    </location>
</feature>
<gene>
    <name evidence="6" type="ORF">FYC77_07460</name>
</gene>
<comment type="caution">
    <text evidence="6">The sequence shown here is derived from an EMBL/GenBank/DDBJ whole genome shotgun (WGS) entry which is preliminary data.</text>
</comment>
<dbReference type="RefSeq" id="WP_149080883.1">
    <property type="nucleotide sequence ID" value="NZ_VTAW01000007.1"/>
</dbReference>
<dbReference type="InterPro" id="IPR036188">
    <property type="entry name" value="FAD/NAD-bd_sf"/>
</dbReference>
<keyword evidence="3" id="KW-0274">FAD</keyword>
<name>A0A5D5ALL7_9EURY</name>
<accession>A0A5D5ALL7</accession>
<sequence length="475" mass="51255">MTTEIRQRDVVIVGAGMAGLVAGVRATELGADVCVLEKGTRPGGSMYLSAGLIWSYETIDDARENVPRGDPELQRTIVEGLDPAFDWLESLGVTVREPPVELPTGETVVAPTPGANCGKIEPEAFTDRLRTRIEDGGGEVLVETPMRSLRTDGNTVVGVDATTADGEDLEIEADAVVLATGGFQGNERLLQEYVTPAIENLWLRANPWSTGDGLTAARDVGAKTTGGMETFYGHNLAAPPANVTPDRYLELTQYYGPFAVAIDERGERFTDESESDLEHTLAQDTAHEADGRAYYVFDSDLYDDEVFSMGHIGTIVERSADRGAEVIRADSLEAFEEKLYAAGVDGTNAVETLDEYNEAVRTGCGDRLDPPRTDYQRPVDTPPFYAVAVQPGITFTMGGLHVDEGGRVLDERRSPSTLFVDEGHDESVESEPITGLYAAGVDIGNVNNRHYMGGLANALVMGRRAVESAVDDRVE</sequence>
<dbReference type="AlphaFoldDB" id="A0A5D5ALL7"/>
<dbReference type="SUPFAM" id="SSF56425">
    <property type="entry name" value="Succinate dehydrogenase/fumarate reductase flavoprotein, catalytic domain"/>
    <property type="match status" value="1"/>
</dbReference>
<evidence type="ECO:0000313" key="6">
    <source>
        <dbReference type="EMBL" id="TYT62596.1"/>
    </source>
</evidence>
<evidence type="ECO:0000313" key="7">
    <source>
        <dbReference type="Proteomes" id="UP000324104"/>
    </source>
</evidence>
<reference evidence="6 7" key="1">
    <citation type="submission" date="2019-08" db="EMBL/GenBank/DDBJ databases">
        <title>Archaea genome.</title>
        <authorList>
            <person name="Kajale S."/>
            <person name="Shouche Y."/>
            <person name="Deshpande N."/>
            <person name="Sharma A."/>
        </authorList>
    </citation>
    <scope>NUCLEOTIDE SEQUENCE [LARGE SCALE GENOMIC DNA]</scope>
    <source>
        <strain evidence="6 7">ESP3B_9</strain>
    </source>
</reference>
<evidence type="ECO:0000256" key="3">
    <source>
        <dbReference type="ARBA" id="ARBA00022827"/>
    </source>
</evidence>
<keyword evidence="2" id="KW-0285">Flavoprotein</keyword>